<evidence type="ECO:0000313" key="1">
    <source>
        <dbReference type="EMBL" id="HIH21688.1"/>
    </source>
</evidence>
<accession>A0A7J4JVD1</accession>
<protein>
    <submittedName>
        <fullName evidence="1">Uncharacterized protein</fullName>
    </submittedName>
</protein>
<gene>
    <name evidence="1" type="ORF">HA222_03465</name>
</gene>
<proteinExistence type="predicted"/>
<organism evidence="1 2">
    <name type="scientific">Candidatus Iainarchaeum sp</name>
    <dbReference type="NCBI Taxonomy" id="3101447"/>
    <lineage>
        <taxon>Archaea</taxon>
        <taxon>Candidatus Iainarchaeota</taxon>
        <taxon>Candidatus Iainarchaeia</taxon>
        <taxon>Candidatus Iainarchaeales</taxon>
        <taxon>Candidatus Iainarchaeaceae</taxon>
        <taxon>Candidatus Iainarchaeum</taxon>
    </lineage>
</organism>
<name>A0A7J4JVD1_9ARCH</name>
<dbReference type="Proteomes" id="UP000590964">
    <property type="component" value="Unassembled WGS sequence"/>
</dbReference>
<evidence type="ECO:0000313" key="2">
    <source>
        <dbReference type="Proteomes" id="UP000590964"/>
    </source>
</evidence>
<reference evidence="2" key="1">
    <citation type="journal article" date="2020" name="bioRxiv">
        <title>A rank-normalized archaeal taxonomy based on genome phylogeny resolves widespread incomplete and uneven classifications.</title>
        <authorList>
            <person name="Rinke C."/>
            <person name="Chuvochina M."/>
            <person name="Mussig A.J."/>
            <person name="Chaumeil P.-A."/>
            <person name="Waite D.W."/>
            <person name="Whitman W.B."/>
            <person name="Parks D.H."/>
            <person name="Hugenholtz P."/>
        </authorList>
    </citation>
    <scope>NUCLEOTIDE SEQUENCE [LARGE SCALE GENOMIC DNA]</scope>
</reference>
<dbReference type="AlphaFoldDB" id="A0A7J4JVD1"/>
<dbReference type="PROSITE" id="PS51257">
    <property type="entry name" value="PROKAR_LIPOPROTEIN"/>
    <property type="match status" value="1"/>
</dbReference>
<dbReference type="EMBL" id="DUFW01000058">
    <property type="protein sequence ID" value="HIH21688.1"/>
    <property type="molecule type" value="Genomic_DNA"/>
</dbReference>
<sequence>MKKTAIILLAFGIVAIVVLAGCTQQQGGQQLVQYVCSNGTVVVDKNSCPVVPAGASQPIRELTVDEELSVCAGMPELQGTSFENTCITGLAAKLNDAELCKEVSSDQRTFCYSAVAEVAENPEVCLEAGTQKDQCYSAYAMNKDDALICDKITEVSLKDSCYSNFATKLGDTTLCDKIKTADQKNNCYYQIAQRLGDSSLCQKITNASMKDNCLQQTSRTQVGTPENK</sequence>
<comment type="caution">
    <text evidence="1">The sequence shown here is derived from an EMBL/GenBank/DDBJ whole genome shotgun (WGS) entry which is preliminary data.</text>
</comment>